<comment type="caution">
    <text evidence="2">The sequence shown here is derived from an EMBL/GenBank/DDBJ whole genome shotgun (WGS) entry which is preliminary data.</text>
</comment>
<dbReference type="AlphaFoldDB" id="A0ABD3P0H8"/>
<evidence type="ECO:0000313" key="2">
    <source>
        <dbReference type="EMBL" id="KAL3780801.1"/>
    </source>
</evidence>
<evidence type="ECO:0000256" key="1">
    <source>
        <dbReference type="SAM" id="Phobius"/>
    </source>
</evidence>
<dbReference type="Proteomes" id="UP001530400">
    <property type="component" value="Unassembled WGS sequence"/>
</dbReference>
<proteinExistence type="predicted"/>
<dbReference type="EMBL" id="JALLPJ020000874">
    <property type="protein sequence ID" value="KAL3780801.1"/>
    <property type="molecule type" value="Genomic_DNA"/>
</dbReference>
<protein>
    <submittedName>
        <fullName evidence="2">Uncharacterized protein</fullName>
    </submittedName>
</protein>
<feature type="transmembrane region" description="Helical" evidence="1">
    <location>
        <begin position="53"/>
        <end position="70"/>
    </location>
</feature>
<feature type="transmembrane region" description="Helical" evidence="1">
    <location>
        <begin position="12"/>
        <end position="33"/>
    </location>
</feature>
<keyword evidence="1" id="KW-1133">Transmembrane helix</keyword>
<evidence type="ECO:0000313" key="3">
    <source>
        <dbReference type="Proteomes" id="UP001530400"/>
    </source>
</evidence>
<reference evidence="2 3" key="1">
    <citation type="submission" date="2024-10" db="EMBL/GenBank/DDBJ databases">
        <title>Updated reference genomes for cyclostephanoid diatoms.</title>
        <authorList>
            <person name="Roberts W.R."/>
            <person name="Alverson A.J."/>
        </authorList>
    </citation>
    <scope>NUCLEOTIDE SEQUENCE [LARGE SCALE GENOMIC DNA]</scope>
    <source>
        <strain evidence="2 3">AJA010-31</strain>
    </source>
</reference>
<keyword evidence="1" id="KW-0812">Transmembrane</keyword>
<gene>
    <name evidence="2" type="ORF">ACHAWO_004447</name>
</gene>
<organism evidence="2 3">
    <name type="scientific">Cyclotella atomus</name>
    <dbReference type="NCBI Taxonomy" id="382360"/>
    <lineage>
        <taxon>Eukaryota</taxon>
        <taxon>Sar</taxon>
        <taxon>Stramenopiles</taxon>
        <taxon>Ochrophyta</taxon>
        <taxon>Bacillariophyta</taxon>
        <taxon>Coscinodiscophyceae</taxon>
        <taxon>Thalassiosirophycidae</taxon>
        <taxon>Stephanodiscales</taxon>
        <taxon>Stephanodiscaceae</taxon>
        <taxon>Cyclotella</taxon>
    </lineage>
</organism>
<accession>A0ABD3P0H8</accession>
<keyword evidence="1" id="KW-0472">Membrane</keyword>
<name>A0ABD3P0H8_9STRA</name>
<sequence>MNTVVTSSRKFVFLDLWCALAGAVGYALLYLLVLDRFGVHLYPVFSPRTIWSVLSWSALLGTYFLVYHGWNEAIGKWSPLFREIQGPGQPII</sequence>
<keyword evidence="3" id="KW-1185">Reference proteome</keyword>